<evidence type="ECO:0000259" key="4">
    <source>
        <dbReference type="Pfam" id="PF02902"/>
    </source>
</evidence>
<dbReference type="AlphaFoldDB" id="A0A540MWV4"/>
<dbReference type="Proteomes" id="UP000315295">
    <property type="component" value="Unassembled WGS sequence"/>
</dbReference>
<proteinExistence type="predicted"/>
<evidence type="ECO:0000256" key="3">
    <source>
        <dbReference type="SAM" id="Coils"/>
    </source>
</evidence>
<evidence type="ECO:0000256" key="1">
    <source>
        <dbReference type="ARBA" id="ARBA00022670"/>
    </source>
</evidence>
<feature type="domain" description="Ubiquitin-like protease family profile" evidence="4">
    <location>
        <begin position="70"/>
        <end position="120"/>
    </location>
</feature>
<keyword evidence="3" id="KW-0175">Coiled coil</keyword>
<dbReference type="Gene3D" id="3.40.395.10">
    <property type="entry name" value="Adenoviral Proteinase, Chain A"/>
    <property type="match status" value="1"/>
</dbReference>
<dbReference type="GO" id="GO:0008234">
    <property type="term" value="F:cysteine-type peptidase activity"/>
    <property type="evidence" value="ECO:0007669"/>
    <property type="project" value="InterPro"/>
</dbReference>
<organism evidence="5 6">
    <name type="scientific">Malus baccata</name>
    <name type="common">Siberian crab apple</name>
    <name type="synonym">Pyrus baccata</name>
    <dbReference type="NCBI Taxonomy" id="106549"/>
    <lineage>
        <taxon>Eukaryota</taxon>
        <taxon>Viridiplantae</taxon>
        <taxon>Streptophyta</taxon>
        <taxon>Embryophyta</taxon>
        <taxon>Tracheophyta</taxon>
        <taxon>Spermatophyta</taxon>
        <taxon>Magnoliopsida</taxon>
        <taxon>eudicotyledons</taxon>
        <taxon>Gunneridae</taxon>
        <taxon>Pentapetalae</taxon>
        <taxon>rosids</taxon>
        <taxon>fabids</taxon>
        <taxon>Rosales</taxon>
        <taxon>Rosaceae</taxon>
        <taxon>Amygdaloideae</taxon>
        <taxon>Maleae</taxon>
        <taxon>Malus</taxon>
    </lineage>
</organism>
<sequence length="123" mass="13704">MQVIGYGGDDASVVMPGTFTSDTNDVGELKVQIKELKVALACLAHEKDILERELVQEGEERTLAHHGKSMVPTTRQQGDCSIFTLQVIEFVSTCLPLEEITPSNVHEFRLRMAIDMLHELHNA</sequence>
<keyword evidence="2" id="KW-0378">Hydrolase</keyword>
<name>A0A540MWV4_MALBA</name>
<dbReference type="InterPro" id="IPR003653">
    <property type="entry name" value="Peptidase_C48_C"/>
</dbReference>
<evidence type="ECO:0000313" key="5">
    <source>
        <dbReference type="EMBL" id="TQE02743.1"/>
    </source>
</evidence>
<protein>
    <recommendedName>
        <fullName evidence="4">Ubiquitin-like protease family profile domain-containing protein</fullName>
    </recommendedName>
</protein>
<evidence type="ECO:0000313" key="6">
    <source>
        <dbReference type="Proteomes" id="UP000315295"/>
    </source>
</evidence>
<keyword evidence="6" id="KW-1185">Reference proteome</keyword>
<accession>A0A540MWV4</accession>
<gene>
    <name evidence="5" type="ORF">C1H46_011647</name>
</gene>
<reference evidence="5 6" key="1">
    <citation type="journal article" date="2019" name="G3 (Bethesda)">
        <title>Sequencing of a Wild Apple (Malus baccata) Genome Unravels the Differences Between Cultivated and Wild Apple Species Regarding Disease Resistance and Cold Tolerance.</title>
        <authorList>
            <person name="Chen X."/>
        </authorList>
    </citation>
    <scope>NUCLEOTIDE SEQUENCE [LARGE SCALE GENOMIC DNA]</scope>
    <source>
        <strain evidence="6">cv. Shandingzi</strain>
        <tissue evidence="5">Leaves</tissue>
    </source>
</reference>
<dbReference type="EMBL" id="VIEB01000169">
    <property type="protein sequence ID" value="TQE02743.1"/>
    <property type="molecule type" value="Genomic_DNA"/>
</dbReference>
<comment type="caution">
    <text evidence="5">The sequence shown here is derived from an EMBL/GenBank/DDBJ whole genome shotgun (WGS) entry which is preliminary data.</text>
</comment>
<keyword evidence="1" id="KW-0645">Protease</keyword>
<dbReference type="Pfam" id="PF02902">
    <property type="entry name" value="Peptidase_C48"/>
    <property type="match status" value="1"/>
</dbReference>
<evidence type="ECO:0000256" key="2">
    <source>
        <dbReference type="ARBA" id="ARBA00022801"/>
    </source>
</evidence>
<feature type="coiled-coil region" evidence="3">
    <location>
        <begin position="33"/>
        <end position="60"/>
    </location>
</feature>
<dbReference type="GO" id="GO:0006508">
    <property type="term" value="P:proteolysis"/>
    <property type="evidence" value="ECO:0007669"/>
    <property type="project" value="UniProtKB-KW"/>
</dbReference>